<dbReference type="OrthoDB" id="6130740at2759"/>
<keyword evidence="2" id="KW-0472">Membrane</keyword>
<feature type="compositionally biased region" description="Low complexity" evidence="1">
    <location>
        <begin position="588"/>
        <end position="597"/>
    </location>
</feature>
<accession>A0A210QJQ3</accession>
<keyword evidence="2" id="KW-0812">Transmembrane</keyword>
<feature type="signal peptide" evidence="3">
    <location>
        <begin position="1"/>
        <end position="17"/>
    </location>
</feature>
<organism evidence="4 5">
    <name type="scientific">Mizuhopecten yessoensis</name>
    <name type="common">Japanese scallop</name>
    <name type="synonym">Patinopecten yessoensis</name>
    <dbReference type="NCBI Taxonomy" id="6573"/>
    <lineage>
        <taxon>Eukaryota</taxon>
        <taxon>Metazoa</taxon>
        <taxon>Spiralia</taxon>
        <taxon>Lophotrochozoa</taxon>
        <taxon>Mollusca</taxon>
        <taxon>Bivalvia</taxon>
        <taxon>Autobranchia</taxon>
        <taxon>Pteriomorphia</taxon>
        <taxon>Pectinida</taxon>
        <taxon>Pectinoidea</taxon>
        <taxon>Pectinidae</taxon>
        <taxon>Mizuhopecten</taxon>
    </lineage>
</organism>
<comment type="caution">
    <text evidence="4">The sequence shown here is derived from an EMBL/GenBank/DDBJ whole genome shotgun (WGS) entry which is preliminary data.</text>
</comment>
<feature type="transmembrane region" description="Helical" evidence="2">
    <location>
        <begin position="658"/>
        <end position="683"/>
    </location>
</feature>
<keyword evidence="2" id="KW-1133">Transmembrane helix</keyword>
<sequence length="769" mass="85997">MVRVLIALLFVVLGSRAHGPDHTHSHHHHHDSHTTSVKRDGANKVRSGMTLSYGSFQQEPSFSFTQSRLRGICTSLVRRTVVGQQAVTYPCFRPIPGVVPQFARQSPMGLVCQGLVRAPRAEYMRVPTCCPGWKRSSSGACVKPCMHHVLSSIWTRIRQLAARGDEGELIIQKSLQPKIGSTRSRASAITMPPMPSLTPKMPPQIPSILPQQMTASQMADRMSILRNQDMMQQPEQRMVRKRLEDLTPYPSSNAMNNRLRMMSTFRKSPLAKYGNSMAQWAPRAMYLREMQMGLKAAERLIQRRAMMMRNLNRQMMLGRLSFSPPNVFRSIMIPKGLKLLHIIRTVKPKVEKTEKPRIIITKNLEQNTAAPEPFPEIPKREPEVGLPQTNTIMGRLPPGMFLRGFLPSVMSSKGDGPTPIPDISANELRPKPNLDIVRFPTLPRFPIEMPPVQVQPGPNSPFHTPTPPQSCFSEYVKIVKKCLKDANVELPAAQNFLPGKSSYDQGGVCEKKQMITECIVGNLRPCSSFAEQALVRRTLAETLAEMNRDCRLHELESIESRLVGEIQPGPDSVHHKLELLEPLPQPTPADDVTTATPKPEVTTEEPKTPVDDVDDDDDQAQPEDTPDAASAIDTRDPTDPNTLHHTHDIQMEELAPEYYLPVLIGTAIGLASVILLLSALLCICCRRRIKKKVYIERQPEKPKLLDGVYTIGVPPPVYEVTHGIPHISYEEAKGEKITGSPSSLRRHNIENEAYERVDGTNRKGVVSDI</sequence>
<protein>
    <submittedName>
        <fullName evidence="4">Uncharacterized protein</fullName>
    </submittedName>
</protein>
<evidence type="ECO:0000313" key="5">
    <source>
        <dbReference type="Proteomes" id="UP000242188"/>
    </source>
</evidence>
<dbReference type="AlphaFoldDB" id="A0A210QJQ3"/>
<feature type="chain" id="PRO_5012307015" evidence="3">
    <location>
        <begin position="18"/>
        <end position="769"/>
    </location>
</feature>
<evidence type="ECO:0000256" key="2">
    <source>
        <dbReference type="SAM" id="Phobius"/>
    </source>
</evidence>
<proteinExistence type="predicted"/>
<keyword evidence="5" id="KW-1185">Reference proteome</keyword>
<feature type="compositionally biased region" description="Acidic residues" evidence="1">
    <location>
        <begin position="611"/>
        <end position="626"/>
    </location>
</feature>
<feature type="region of interest" description="Disordered" evidence="1">
    <location>
        <begin position="582"/>
        <end position="644"/>
    </location>
</feature>
<evidence type="ECO:0000313" key="4">
    <source>
        <dbReference type="EMBL" id="OWF48995.1"/>
    </source>
</evidence>
<keyword evidence="3" id="KW-0732">Signal</keyword>
<evidence type="ECO:0000256" key="3">
    <source>
        <dbReference type="SAM" id="SignalP"/>
    </source>
</evidence>
<gene>
    <name evidence="4" type="ORF">KP79_PYT06968</name>
</gene>
<feature type="region of interest" description="Disordered" evidence="1">
    <location>
        <begin position="20"/>
        <end position="40"/>
    </location>
</feature>
<name>A0A210QJQ3_MIZYE</name>
<evidence type="ECO:0000256" key="1">
    <source>
        <dbReference type="SAM" id="MobiDB-lite"/>
    </source>
</evidence>
<dbReference type="Proteomes" id="UP000242188">
    <property type="component" value="Unassembled WGS sequence"/>
</dbReference>
<reference evidence="4 5" key="1">
    <citation type="journal article" date="2017" name="Nat. Ecol. Evol.">
        <title>Scallop genome provides insights into evolution of bilaterian karyotype and development.</title>
        <authorList>
            <person name="Wang S."/>
            <person name="Zhang J."/>
            <person name="Jiao W."/>
            <person name="Li J."/>
            <person name="Xun X."/>
            <person name="Sun Y."/>
            <person name="Guo X."/>
            <person name="Huan P."/>
            <person name="Dong B."/>
            <person name="Zhang L."/>
            <person name="Hu X."/>
            <person name="Sun X."/>
            <person name="Wang J."/>
            <person name="Zhao C."/>
            <person name="Wang Y."/>
            <person name="Wang D."/>
            <person name="Huang X."/>
            <person name="Wang R."/>
            <person name="Lv J."/>
            <person name="Li Y."/>
            <person name="Zhang Z."/>
            <person name="Liu B."/>
            <person name="Lu W."/>
            <person name="Hui Y."/>
            <person name="Liang J."/>
            <person name="Zhou Z."/>
            <person name="Hou R."/>
            <person name="Li X."/>
            <person name="Liu Y."/>
            <person name="Li H."/>
            <person name="Ning X."/>
            <person name="Lin Y."/>
            <person name="Zhao L."/>
            <person name="Xing Q."/>
            <person name="Dou J."/>
            <person name="Li Y."/>
            <person name="Mao J."/>
            <person name="Guo H."/>
            <person name="Dou H."/>
            <person name="Li T."/>
            <person name="Mu C."/>
            <person name="Jiang W."/>
            <person name="Fu Q."/>
            <person name="Fu X."/>
            <person name="Miao Y."/>
            <person name="Liu J."/>
            <person name="Yu Q."/>
            <person name="Li R."/>
            <person name="Liao H."/>
            <person name="Li X."/>
            <person name="Kong Y."/>
            <person name="Jiang Z."/>
            <person name="Chourrout D."/>
            <person name="Li R."/>
            <person name="Bao Z."/>
        </authorList>
    </citation>
    <scope>NUCLEOTIDE SEQUENCE [LARGE SCALE GENOMIC DNA]</scope>
    <source>
        <strain evidence="4 5">PY_sf001</strain>
    </source>
</reference>
<dbReference type="EMBL" id="NEDP02003316">
    <property type="protein sequence ID" value="OWF48995.1"/>
    <property type="molecule type" value="Genomic_DNA"/>
</dbReference>